<dbReference type="AlphaFoldDB" id="A0A974E2C3"/>
<gene>
    <name evidence="1" type="ORF">XELAEV_18008283mg</name>
</gene>
<proteinExistence type="predicted"/>
<dbReference type="Proteomes" id="UP000694892">
    <property type="component" value="Chromosome 1L"/>
</dbReference>
<organism evidence="1 2">
    <name type="scientific">Xenopus laevis</name>
    <name type="common">African clawed frog</name>
    <dbReference type="NCBI Taxonomy" id="8355"/>
    <lineage>
        <taxon>Eukaryota</taxon>
        <taxon>Metazoa</taxon>
        <taxon>Chordata</taxon>
        <taxon>Craniata</taxon>
        <taxon>Vertebrata</taxon>
        <taxon>Euteleostomi</taxon>
        <taxon>Amphibia</taxon>
        <taxon>Batrachia</taxon>
        <taxon>Anura</taxon>
        <taxon>Pipoidea</taxon>
        <taxon>Pipidae</taxon>
        <taxon>Xenopodinae</taxon>
        <taxon>Xenopus</taxon>
        <taxon>Xenopus</taxon>
    </lineage>
</organism>
<reference evidence="2" key="1">
    <citation type="journal article" date="2016" name="Nature">
        <title>Genome evolution in the allotetraploid frog Xenopus laevis.</title>
        <authorList>
            <person name="Session A.M."/>
            <person name="Uno Y."/>
            <person name="Kwon T."/>
            <person name="Chapman J.A."/>
            <person name="Toyoda A."/>
            <person name="Takahashi S."/>
            <person name="Fukui A."/>
            <person name="Hikosaka A."/>
            <person name="Suzuki A."/>
            <person name="Kondo M."/>
            <person name="van Heeringen S.J."/>
            <person name="Quigley I."/>
            <person name="Heinz S."/>
            <person name="Ogino H."/>
            <person name="Ochi H."/>
            <person name="Hellsten U."/>
            <person name="Lyons J.B."/>
            <person name="Simakov O."/>
            <person name="Putnam N."/>
            <person name="Stites J."/>
            <person name="Kuroki Y."/>
            <person name="Tanaka T."/>
            <person name="Michiue T."/>
            <person name="Watanabe M."/>
            <person name="Bogdanovic O."/>
            <person name="Lister R."/>
            <person name="Georgiou G."/>
            <person name="Paranjpe S.S."/>
            <person name="van Kruijsbergen I."/>
            <person name="Shu S."/>
            <person name="Carlson J."/>
            <person name="Kinoshita T."/>
            <person name="Ohta Y."/>
            <person name="Mawaribuchi S."/>
            <person name="Jenkins J."/>
            <person name="Grimwood J."/>
            <person name="Schmutz J."/>
            <person name="Mitros T."/>
            <person name="Mozaffari S.V."/>
            <person name="Suzuki Y."/>
            <person name="Haramoto Y."/>
            <person name="Yamamoto T.S."/>
            <person name="Takagi C."/>
            <person name="Heald R."/>
            <person name="Miller K."/>
            <person name="Haudenschild C."/>
            <person name="Kitzman J."/>
            <person name="Nakayama T."/>
            <person name="Izutsu Y."/>
            <person name="Robert J."/>
            <person name="Fortriede J."/>
            <person name="Burns K."/>
            <person name="Lotay V."/>
            <person name="Karimi K."/>
            <person name="Yasuoka Y."/>
            <person name="Dichmann D.S."/>
            <person name="Flajnik M.F."/>
            <person name="Houston D.W."/>
            <person name="Shendure J."/>
            <person name="DuPasquier L."/>
            <person name="Vize P.D."/>
            <person name="Zorn A.M."/>
            <person name="Ito M."/>
            <person name="Marcotte E.M."/>
            <person name="Wallingford J.B."/>
            <person name="Ito Y."/>
            <person name="Asashima M."/>
            <person name="Ueno N."/>
            <person name="Matsuda Y."/>
            <person name="Veenstra G.J."/>
            <person name="Fujiyama A."/>
            <person name="Harland R.M."/>
            <person name="Taira M."/>
            <person name="Rokhsar D.S."/>
        </authorList>
    </citation>
    <scope>NUCLEOTIDE SEQUENCE [LARGE SCALE GENOMIC DNA]</scope>
    <source>
        <strain evidence="2">J</strain>
    </source>
</reference>
<sequence length="154" mass="18107">MIFRYLQLSHTFQAQFHVRSLDISQFTLERYLRQPGLQKAISWIYAILQKSSGSHVEGLHLKWVVDISAMDEDAWKGVREQISQLTISNRDRLIQIKFFNRVYLTPRGWPRFIRADPCEHRLDKYNSSFKTDKSGLTPSTFRLSASRSSKAEQR</sequence>
<name>A0A974E2C3_XENLA</name>
<protein>
    <submittedName>
        <fullName evidence="1">Uncharacterized protein</fullName>
    </submittedName>
</protein>
<accession>A0A974E2C3</accession>
<dbReference type="EMBL" id="CM004466">
    <property type="protein sequence ID" value="OCU02520.1"/>
    <property type="molecule type" value="Genomic_DNA"/>
</dbReference>
<evidence type="ECO:0000313" key="2">
    <source>
        <dbReference type="Proteomes" id="UP000694892"/>
    </source>
</evidence>
<evidence type="ECO:0000313" key="1">
    <source>
        <dbReference type="EMBL" id="OCU02520.1"/>
    </source>
</evidence>